<protein>
    <submittedName>
        <fullName evidence="2">Carboxylesterase</fullName>
    </submittedName>
</protein>
<evidence type="ECO:0000259" key="1">
    <source>
        <dbReference type="Pfam" id="PF12697"/>
    </source>
</evidence>
<proteinExistence type="predicted"/>
<name>A0A7I7UEN8_MYCPF</name>
<accession>A0A7I7UEN8</accession>
<evidence type="ECO:0000313" key="3">
    <source>
        <dbReference type="Proteomes" id="UP000466554"/>
    </source>
</evidence>
<dbReference type="InterPro" id="IPR029058">
    <property type="entry name" value="AB_hydrolase_fold"/>
</dbReference>
<dbReference type="GO" id="GO:0003824">
    <property type="term" value="F:catalytic activity"/>
    <property type="evidence" value="ECO:0007669"/>
    <property type="project" value="UniProtKB-ARBA"/>
</dbReference>
<gene>
    <name evidence="2" type="ORF">MPRF_55250</name>
</gene>
<organism evidence="2 3">
    <name type="scientific">Mycolicibacterium parafortuitum</name>
    <name type="common">Mycobacterium parafortuitum</name>
    <dbReference type="NCBI Taxonomy" id="39692"/>
    <lineage>
        <taxon>Bacteria</taxon>
        <taxon>Bacillati</taxon>
        <taxon>Actinomycetota</taxon>
        <taxon>Actinomycetes</taxon>
        <taxon>Mycobacteriales</taxon>
        <taxon>Mycobacteriaceae</taxon>
        <taxon>Mycolicibacterium</taxon>
    </lineage>
</organism>
<dbReference type="AlphaFoldDB" id="A0A7I7UEN8"/>
<dbReference type="Proteomes" id="UP000466554">
    <property type="component" value="Chromosome"/>
</dbReference>
<evidence type="ECO:0000313" key="2">
    <source>
        <dbReference type="EMBL" id="BBY78626.1"/>
    </source>
</evidence>
<dbReference type="Gene3D" id="3.40.50.1820">
    <property type="entry name" value="alpha/beta hydrolase"/>
    <property type="match status" value="1"/>
</dbReference>
<feature type="domain" description="AB hydrolase-1" evidence="1">
    <location>
        <begin position="82"/>
        <end position="308"/>
    </location>
</feature>
<dbReference type="InterPro" id="IPR050266">
    <property type="entry name" value="AB_hydrolase_sf"/>
</dbReference>
<dbReference type="InterPro" id="IPR000073">
    <property type="entry name" value="AB_hydrolase_1"/>
</dbReference>
<sequence>MAGEALVTLDAVDLAVPRVNIAGRFDRGGLGAFVGAAAFDHFLTAYRDGMAALPPFEYFDLATAFGSVRAYRFAGPGHGPPVVLLPGRSATTPMYATNLAPLLRSRTVYGIDLLGEAGLSVQHTPIANAAEQAQWLDEALAGLGLESAHLLGVSFGGWTAVNCAVHRPGRIASLTLLDPVQTFARLTLAPVLASVVMLAPGAPERWRRGVMSWIAGGVDVEKDGAVATLIDAAARDFVVRTPVPRMFTDAQLRSLSMPVLALLGGRSVMLDPQHAKARAERLLARGQVEVWPDASHAINGEYPQQIAARVADFLTD</sequence>
<dbReference type="PANTHER" id="PTHR43798:SF33">
    <property type="entry name" value="HYDROLASE, PUTATIVE (AFU_ORTHOLOGUE AFUA_2G14860)-RELATED"/>
    <property type="match status" value="1"/>
</dbReference>
<reference evidence="2 3" key="1">
    <citation type="journal article" date="2019" name="Emerg. Microbes Infect.">
        <title>Comprehensive subspecies identification of 175 nontuberculous mycobacteria species based on 7547 genomic profiles.</title>
        <authorList>
            <person name="Matsumoto Y."/>
            <person name="Kinjo T."/>
            <person name="Motooka D."/>
            <person name="Nabeya D."/>
            <person name="Jung N."/>
            <person name="Uechi K."/>
            <person name="Horii T."/>
            <person name="Iida T."/>
            <person name="Fujita J."/>
            <person name="Nakamura S."/>
        </authorList>
    </citation>
    <scope>NUCLEOTIDE SEQUENCE [LARGE SCALE GENOMIC DNA]</scope>
    <source>
        <strain evidence="2 3">JCM 6367</strain>
    </source>
</reference>
<dbReference type="SUPFAM" id="SSF53474">
    <property type="entry name" value="alpha/beta-Hydrolases"/>
    <property type="match status" value="1"/>
</dbReference>
<dbReference type="Pfam" id="PF12697">
    <property type="entry name" value="Abhydrolase_6"/>
    <property type="match status" value="1"/>
</dbReference>
<dbReference type="EMBL" id="AP022598">
    <property type="protein sequence ID" value="BBY78626.1"/>
    <property type="molecule type" value="Genomic_DNA"/>
</dbReference>
<dbReference type="GO" id="GO:0016020">
    <property type="term" value="C:membrane"/>
    <property type="evidence" value="ECO:0007669"/>
    <property type="project" value="TreeGrafter"/>
</dbReference>
<dbReference type="PANTHER" id="PTHR43798">
    <property type="entry name" value="MONOACYLGLYCEROL LIPASE"/>
    <property type="match status" value="1"/>
</dbReference>